<proteinExistence type="predicted"/>
<feature type="domain" description="HTH tetR-type" evidence="2">
    <location>
        <begin position="29"/>
        <end position="55"/>
    </location>
</feature>
<evidence type="ECO:0000313" key="3">
    <source>
        <dbReference type="EMBL" id="KRK47503.1"/>
    </source>
</evidence>
<gene>
    <name evidence="3" type="ORF">FC96_GL002429</name>
</gene>
<keyword evidence="1" id="KW-0238">DNA-binding</keyword>
<name>A0A0R1HM73_9LACO</name>
<dbReference type="Pfam" id="PF00440">
    <property type="entry name" value="TetR_N"/>
    <property type="match status" value="1"/>
</dbReference>
<organism evidence="3 4">
    <name type="scientific">Secundilactobacillus kimchicus JCM 15530</name>
    <dbReference type="NCBI Taxonomy" id="1302272"/>
    <lineage>
        <taxon>Bacteria</taxon>
        <taxon>Bacillati</taxon>
        <taxon>Bacillota</taxon>
        <taxon>Bacilli</taxon>
        <taxon>Lactobacillales</taxon>
        <taxon>Lactobacillaceae</taxon>
        <taxon>Secundilactobacillus</taxon>
    </lineage>
</organism>
<dbReference type="InterPro" id="IPR001647">
    <property type="entry name" value="HTH_TetR"/>
</dbReference>
<keyword evidence="4" id="KW-1185">Reference proteome</keyword>
<dbReference type="PATRIC" id="fig|1302272.5.peg.2475"/>
<evidence type="ECO:0000256" key="1">
    <source>
        <dbReference type="ARBA" id="ARBA00023125"/>
    </source>
</evidence>
<evidence type="ECO:0000313" key="4">
    <source>
        <dbReference type="Proteomes" id="UP000050911"/>
    </source>
</evidence>
<dbReference type="AlphaFoldDB" id="A0A0R1HM73"/>
<accession>A0A0R1HM73</accession>
<protein>
    <recommendedName>
        <fullName evidence="2">HTH tetR-type domain-containing protein</fullName>
    </recommendedName>
</protein>
<dbReference type="STRING" id="1302272.FC96_GL002429"/>
<dbReference type="Gene3D" id="1.10.357.10">
    <property type="entry name" value="Tetracycline Repressor, domain 2"/>
    <property type="match status" value="1"/>
</dbReference>
<evidence type="ECO:0000259" key="2">
    <source>
        <dbReference type="Pfam" id="PF00440"/>
    </source>
</evidence>
<dbReference type="InterPro" id="IPR009057">
    <property type="entry name" value="Homeodomain-like_sf"/>
</dbReference>
<dbReference type="EMBL" id="AZCX01000008">
    <property type="protein sequence ID" value="KRK47503.1"/>
    <property type="molecule type" value="Genomic_DNA"/>
</dbReference>
<dbReference type="GO" id="GO:0003677">
    <property type="term" value="F:DNA binding"/>
    <property type="evidence" value="ECO:0007669"/>
    <property type="project" value="UniProtKB-KW"/>
</dbReference>
<reference evidence="3 4" key="1">
    <citation type="journal article" date="2015" name="Genome Announc.">
        <title>Expanding the biotechnology potential of lactobacilli through comparative genomics of 213 strains and associated genera.</title>
        <authorList>
            <person name="Sun Z."/>
            <person name="Harris H.M."/>
            <person name="McCann A."/>
            <person name="Guo C."/>
            <person name="Argimon S."/>
            <person name="Zhang W."/>
            <person name="Yang X."/>
            <person name="Jeffery I.B."/>
            <person name="Cooney J.C."/>
            <person name="Kagawa T.F."/>
            <person name="Liu W."/>
            <person name="Song Y."/>
            <person name="Salvetti E."/>
            <person name="Wrobel A."/>
            <person name="Rasinkangas P."/>
            <person name="Parkhill J."/>
            <person name="Rea M.C."/>
            <person name="O'Sullivan O."/>
            <person name="Ritari J."/>
            <person name="Douillard F.P."/>
            <person name="Paul Ross R."/>
            <person name="Yang R."/>
            <person name="Briner A.E."/>
            <person name="Felis G.E."/>
            <person name="de Vos W.M."/>
            <person name="Barrangou R."/>
            <person name="Klaenhammer T.R."/>
            <person name="Caufield P.W."/>
            <person name="Cui Y."/>
            <person name="Zhang H."/>
            <person name="O'Toole P.W."/>
        </authorList>
    </citation>
    <scope>NUCLEOTIDE SEQUENCE [LARGE SCALE GENOMIC DNA]</scope>
    <source>
        <strain evidence="3 4">JCM 15530</strain>
    </source>
</reference>
<dbReference type="SUPFAM" id="SSF46689">
    <property type="entry name" value="Homeodomain-like"/>
    <property type="match status" value="1"/>
</dbReference>
<comment type="caution">
    <text evidence="3">The sequence shown here is derived from an EMBL/GenBank/DDBJ whole genome shotgun (WGS) entry which is preliminary data.</text>
</comment>
<sequence length="188" mass="21158">MKGPTDLERTLRTYLAIMTALDRFRRANQPFDRLTVAGVAHAAGISRQTIYRHYKTLTTPISIALQQRMRQFEARTATPFKNSQHFVETILEFWVPNRALLKLVVWAQLGPQLEADVRNWVAGRLIGTVAPSERPILVNYYTEVSLGLIKAGLAVGGPIAPFIVEQTQLFQRLTDNGRGLINRSSTIN</sequence>
<dbReference type="Proteomes" id="UP000050911">
    <property type="component" value="Unassembled WGS sequence"/>
</dbReference>